<evidence type="ECO:0000256" key="1">
    <source>
        <dbReference type="SAM" id="MobiDB-lite"/>
    </source>
</evidence>
<proteinExistence type="predicted"/>
<feature type="region of interest" description="Disordered" evidence="1">
    <location>
        <begin position="1"/>
        <end position="23"/>
    </location>
</feature>
<reference evidence="2" key="1">
    <citation type="submission" date="2009-10" db="EMBL/GenBank/DDBJ databases">
        <title>Diversity of trophic interactions inside an arsenic-rich microbial ecosystem.</title>
        <authorList>
            <person name="Bertin P.N."/>
            <person name="Heinrich-Salmeron A."/>
            <person name="Pelletier E."/>
            <person name="Goulhen-Chollet F."/>
            <person name="Arsene-Ploetze F."/>
            <person name="Gallien S."/>
            <person name="Calteau A."/>
            <person name="Vallenet D."/>
            <person name="Casiot C."/>
            <person name="Chane-Woon-Ming B."/>
            <person name="Giloteaux L."/>
            <person name="Barakat M."/>
            <person name="Bonnefoy V."/>
            <person name="Bruneel O."/>
            <person name="Chandler M."/>
            <person name="Cleiss J."/>
            <person name="Duran R."/>
            <person name="Elbaz-Poulichet F."/>
            <person name="Fonknechten N."/>
            <person name="Lauga B."/>
            <person name="Mornico D."/>
            <person name="Ortet P."/>
            <person name="Schaeffer C."/>
            <person name="Siguier P."/>
            <person name="Alexander Thil Smith A."/>
            <person name="Van Dorsselaer A."/>
            <person name="Weissenbach J."/>
            <person name="Medigue C."/>
            <person name="Le Paslier D."/>
        </authorList>
    </citation>
    <scope>NUCLEOTIDE SEQUENCE</scope>
</reference>
<organism evidence="2">
    <name type="scientific">mine drainage metagenome</name>
    <dbReference type="NCBI Taxonomy" id="410659"/>
    <lineage>
        <taxon>unclassified sequences</taxon>
        <taxon>metagenomes</taxon>
        <taxon>ecological metagenomes</taxon>
    </lineage>
</organism>
<feature type="compositionally biased region" description="Polar residues" evidence="1">
    <location>
        <begin position="1"/>
        <end position="15"/>
    </location>
</feature>
<gene>
    <name evidence="2" type="ORF">CARN3_1345</name>
</gene>
<protein>
    <submittedName>
        <fullName evidence="2">Uncharacterized protein</fullName>
    </submittedName>
</protein>
<name>E6PZH0_9ZZZZ</name>
<dbReference type="AlphaFoldDB" id="E6PZH0"/>
<dbReference type="EMBL" id="CABN01000124">
    <property type="protein sequence ID" value="CBI00329.1"/>
    <property type="molecule type" value="Genomic_DNA"/>
</dbReference>
<comment type="caution">
    <text evidence="2">The sequence shown here is derived from an EMBL/GenBank/DDBJ whole genome shotgun (WGS) entry which is preliminary data.</text>
</comment>
<sequence>MSMQAKPNARQSRQSIFARRRTRRRGMLQPAEILLIEVDAIAGQGIRTVGAVVPTVAAVPMHGQAQSMCATAQPVSLARSLCNLRPLPCKTRPNLFSGD</sequence>
<evidence type="ECO:0000313" key="2">
    <source>
        <dbReference type="EMBL" id="CBI00329.1"/>
    </source>
</evidence>
<accession>E6PZH0</accession>